<dbReference type="Pfam" id="PF03101">
    <property type="entry name" value="FAR1"/>
    <property type="match status" value="1"/>
</dbReference>
<feature type="domain" description="FAR1" evidence="1">
    <location>
        <begin position="63"/>
        <end position="149"/>
    </location>
</feature>
<protein>
    <recommendedName>
        <fullName evidence="1">FAR1 domain-containing protein</fullName>
    </recommendedName>
</protein>
<dbReference type="Proteomes" id="UP001190926">
    <property type="component" value="Unassembled WGS sequence"/>
</dbReference>
<evidence type="ECO:0000313" key="2">
    <source>
        <dbReference type="EMBL" id="KAH6829461.1"/>
    </source>
</evidence>
<comment type="caution">
    <text evidence="2">The sequence shown here is derived from an EMBL/GenBank/DDBJ whole genome shotgun (WGS) entry which is preliminary data.</text>
</comment>
<accession>A0AAD4J9U2</accession>
<gene>
    <name evidence="2" type="ORF">C2S53_011504</name>
</gene>
<dbReference type="InterPro" id="IPR004330">
    <property type="entry name" value="FAR1_DNA_bnd_dom"/>
</dbReference>
<sequence>MDKGPGDDNTSKQTIEFNEADCGRDVLDDIIVDGFMVDELETTLDEKVPRLGMEFESESAAFRFYNDYAKATGFGVRMHHVHRQHTRVLDRIFCCECEGYKKRAKRDLHVKRHQPETRTGCGAKIKINGRGKDTYTVVEFVAEHTGHDLVSPKKAHMLRSHRNLTSIQAAHADDLESSGIAPKEDFALMSKQVGGRENVGFTLEDYRNYLRSKRTIEMC</sequence>
<dbReference type="EMBL" id="SDAM02000108">
    <property type="protein sequence ID" value="KAH6829461.1"/>
    <property type="molecule type" value="Genomic_DNA"/>
</dbReference>
<reference evidence="2 3" key="1">
    <citation type="journal article" date="2021" name="Nat. Commun.">
        <title>Incipient diploidization of the medicinal plant Perilla within 10,000 years.</title>
        <authorList>
            <person name="Zhang Y."/>
            <person name="Shen Q."/>
            <person name="Leng L."/>
            <person name="Zhang D."/>
            <person name="Chen S."/>
            <person name="Shi Y."/>
            <person name="Ning Z."/>
            <person name="Chen S."/>
        </authorList>
    </citation>
    <scope>NUCLEOTIDE SEQUENCE [LARGE SCALE GENOMIC DNA]</scope>
    <source>
        <strain evidence="3">cv. PC099</strain>
    </source>
</reference>
<organism evidence="2 3">
    <name type="scientific">Perilla frutescens var. hirtella</name>
    <name type="common">Perilla citriodora</name>
    <name type="synonym">Perilla setoyensis</name>
    <dbReference type="NCBI Taxonomy" id="608512"/>
    <lineage>
        <taxon>Eukaryota</taxon>
        <taxon>Viridiplantae</taxon>
        <taxon>Streptophyta</taxon>
        <taxon>Embryophyta</taxon>
        <taxon>Tracheophyta</taxon>
        <taxon>Spermatophyta</taxon>
        <taxon>Magnoliopsida</taxon>
        <taxon>eudicotyledons</taxon>
        <taxon>Gunneridae</taxon>
        <taxon>Pentapetalae</taxon>
        <taxon>asterids</taxon>
        <taxon>lamiids</taxon>
        <taxon>Lamiales</taxon>
        <taxon>Lamiaceae</taxon>
        <taxon>Nepetoideae</taxon>
        <taxon>Elsholtzieae</taxon>
        <taxon>Perilla</taxon>
    </lineage>
</organism>
<keyword evidence="3" id="KW-1185">Reference proteome</keyword>
<proteinExistence type="predicted"/>
<dbReference type="PANTHER" id="PTHR47718">
    <property type="entry name" value="OS01G0519700 PROTEIN"/>
    <property type="match status" value="1"/>
</dbReference>
<dbReference type="AlphaFoldDB" id="A0AAD4J9U2"/>
<name>A0AAD4J9U2_PERFH</name>
<evidence type="ECO:0000313" key="3">
    <source>
        <dbReference type="Proteomes" id="UP001190926"/>
    </source>
</evidence>
<evidence type="ECO:0000259" key="1">
    <source>
        <dbReference type="Pfam" id="PF03101"/>
    </source>
</evidence>